<comment type="caution">
    <text evidence="1">The sequence shown here is derived from an EMBL/GenBank/DDBJ whole genome shotgun (WGS) entry which is preliminary data.</text>
</comment>
<dbReference type="Pfam" id="PF10321">
    <property type="entry name" value="7TM_GPCR_Srt"/>
    <property type="match status" value="1"/>
</dbReference>
<proteinExistence type="predicted"/>
<gene>
    <name evidence="1" type="ORF">KIN20_001690</name>
</gene>
<dbReference type="AlphaFoldDB" id="A0AAD5MFD3"/>
<evidence type="ECO:0000313" key="2">
    <source>
        <dbReference type="Proteomes" id="UP001196413"/>
    </source>
</evidence>
<organism evidence="1 2">
    <name type="scientific">Parelaphostrongylus tenuis</name>
    <name type="common">Meningeal worm</name>
    <dbReference type="NCBI Taxonomy" id="148309"/>
    <lineage>
        <taxon>Eukaryota</taxon>
        <taxon>Metazoa</taxon>
        <taxon>Ecdysozoa</taxon>
        <taxon>Nematoda</taxon>
        <taxon>Chromadorea</taxon>
        <taxon>Rhabditida</taxon>
        <taxon>Rhabditina</taxon>
        <taxon>Rhabditomorpha</taxon>
        <taxon>Strongyloidea</taxon>
        <taxon>Metastrongylidae</taxon>
        <taxon>Parelaphostrongylus</taxon>
    </lineage>
</organism>
<dbReference type="InterPro" id="IPR019425">
    <property type="entry name" value="7TM_GPCR_serpentine_rcpt_Srt"/>
</dbReference>
<accession>A0AAD5MFD3</accession>
<reference evidence="1" key="1">
    <citation type="submission" date="2021-06" db="EMBL/GenBank/DDBJ databases">
        <title>Parelaphostrongylus tenuis whole genome reference sequence.</title>
        <authorList>
            <person name="Garwood T.J."/>
            <person name="Larsen P.A."/>
            <person name="Fountain-Jones N.M."/>
            <person name="Garbe J.R."/>
            <person name="Macchietto M.G."/>
            <person name="Kania S.A."/>
            <person name="Gerhold R.W."/>
            <person name="Richards J.E."/>
            <person name="Wolf T.M."/>
        </authorList>
    </citation>
    <scope>NUCLEOTIDE SEQUENCE</scope>
    <source>
        <strain evidence="1">MNPRO001-30</strain>
        <tissue evidence="1">Meninges</tissue>
    </source>
</reference>
<dbReference type="EMBL" id="JAHQIW010000223">
    <property type="protein sequence ID" value="KAJ1346789.1"/>
    <property type="molecule type" value="Genomic_DNA"/>
</dbReference>
<evidence type="ECO:0000313" key="1">
    <source>
        <dbReference type="EMBL" id="KAJ1346789.1"/>
    </source>
</evidence>
<name>A0AAD5MFD3_PARTN</name>
<dbReference type="Proteomes" id="UP001196413">
    <property type="component" value="Unassembled WGS sequence"/>
</dbReference>
<protein>
    <submittedName>
        <fullName evidence="1">Uncharacterized protein</fullName>
    </submittedName>
</protein>
<sequence length="50" mass="5865">MTLSILKELDDDKLIYSAVMVAMMRKEQRRLSCYKIMISLGITKIELCLR</sequence>
<keyword evidence="2" id="KW-1185">Reference proteome</keyword>